<reference evidence="3 4" key="1">
    <citation type="submission" date="2024-08" db="EMBL/GenBank/DDBJ databases">
        <title>Halobellus sp. MBLA0158 whole genome sequence.</title>
        <authorList>
            <person name="Hwang C.Y."/>
            <person name="Cho E.-S."/>
            <person name="Seo M.-J."/>
        </authorList>
    </citation>
    <scope>NUCLEOTIDE SEQUENCE [LARGE SCALE GENOMIC DNA]</scope>
    <source>
        <strain evidence="3 4">MBLA0158</strain>
    </source>
</reference>
<proteinExistence type="predicted"/>
<keyword evidence="2" id="KW-0812">Transmembrane</keyword>
<gene>
    <name evidence="3" type="ORF">OS889_13240</name>
</gene>
<evidence type="ECO:0000313" key="4">
    <source>
        <dbReference type="Proteomes" id="UP001570511"/>
    </source>
</evidence>
<dbReference type="InterPro" id="IPR058283">
    <property type="entry name" value="DUF7977"/>
</dbReference>
<keyword evidence="4" id="KW-1185">Reference proteome</keyword>
<name>A0ABD5MFB4_9EURY</name>
<feature type="region of interest" description="Disordered" evidence="1">
    <location>
        <begin position="1"/>
        <end position="34"/>
    </location>
</feature>
<protein>
    <recommendedName>
        <fullName evidence="5">Cox cluster protein</fullName>
    </recommendedName>
</protein>
<evidence type="ECO:0008006" key="5">
    <source>
        <dbReference type="Google" id="ProtNLM"/>
    </source>
</evidence>
<keyword evidence="2" id="KW-1133">Transmembrane helix</keyword>
<dbReference type="RefSeq" id="WP_372390455.1">
    <property type="nucleotide sequence ID" value="NZ_JBGNYA010000001.1"/>
</dbReference>
<keyword evidence="2" id="KW-0472">Membrane</keyword>
<dbReference type="Pfam" id="PF25932">
    <property type="entry name" value="DUF7977"/>
    <property type="match status" value="1"/>
</dbReference>
<evidence type="ECO:0000256" key="2">
    <source>
        <dbReference type="SAM" id="Phobius"/>
    </source>
</evidence>
<evidence type="ECO:0000256" key="1">
    <source>
        <dbReference type="SAM" id="MobiDB-lite"/>
    </source>
</evidence>
<evidence type="ECO:0000313" key="3">
    <source>
        <dbReference type="EMBL" id="MFA1611967.1"/>
    </source>
</evidence>
<feature type="transmembrane region" description="Helical" evidence="2">
    <location>
        <begin position="72"/>
        <end position="95"/>
    </location>
</feature>
<dbReference type="AlphaFoldDB" id="A0ABD5MFB4"/>
<organism evidence="3 4">
    <name type="scientific">Halobellus rubicundus</name>
    <dbReference type="NCBI Taxonomy" id="2996466"/>
    <lineage>
        <taxon>Archaea</taxon>
        <taxon>Methanobacteriati</taxon>
        <taxon>Methanobacteriota</taxon>
        <taxon>Stenosarchaea group</taxon>
        <taxon>Halobacteria</taxon>
        <taxon>Halobacteriales</taxon>
        <taxon>Haloferacaceae</taxon>
        <taxon>Halobellus</taxon>
    </lineage>
</organism>
<comment type="caution">
    <text evidence="3">The sequence shown here is derived from an EMBL/GenBank/DDBJ whole genome shotgun (WGS) entry which is preliminary data.</text>
</comment>
<accession>A0ABD5MFB4</accession>
<dbReference type="Proteomes" id="UP001570511">
    <property type="component" value="Unassembled WGS sequence"/>
</dbReference>
<feature type="transmembrane region" description="Helical" evidence="2">
    <location>
        <begin position="40"/>
        <end position="60"/>
    </location>
</feature>
<sequence>MSSDDEGYVHRPGAVDGDSDAPGGEAAADSAGKDDFGTRGWALVATLVVCLLVVPGIIYVRPGVLSAIGVPYIASLLVLPLLPAAALGLVAVWAMTAGGDGER</sequence>
<dbReference type="EMBL" id="JBGNYA010000001">
    <property type="protein sequence ID" value="MFA1611967.1"/>
    <property type="molecule type" value="Genomic_DNA"/>
</dbReference>